<dbReference type="PROSITE" id="PS00923">
    <property type="entry name" value="ASP_GLU_RACEMASE_1"/>
    <property type="match status" value="1"/>
</dbReference>
<dbReference type="SUPFAM" id="SSF53681">
    <property type="entry name" value="Aspartate/glutamate racemase"/>
    <property type="match status" value="2"/>
</dbReference>
<evidence type="ECO:0000313" key="9">
    <source>
        <dbReference type="EMBL" id="ADC89963.1"/>
    </source>
</evidence>
<evidence type="ECO:0000256" key="3">
    <source>
        <dbReference type="ARBA" id="ARBA00022960"/>
    </source>
</evidence>
<dbReference type="PANTHER" id="PTHR21198">
    <property type="entry name" value="GLUTAMATE RACEMASE"/>
    <property type="match status" value="1"/>
</dbReference>
<dbReference type="GO" id="GO:0008360">
    <property type="term" value="P:regulation of cell shape"/>
    <property type="evidence" value="ECO:0007669"/>
    <property type="project" value="UniProtKB-KW"/>
</dbReference>
<dbReference type="InterPro" id="IPR004391">
    <property type="entry name" value="Glu_race"/>
</dbReference>
<dbReference type="STRING" id="638303.Thal_1332"/>
<dbReference type="EC" id="5.1.1.3" evidence="2 8"/>
<comment type="function">
    <text evidence="8">Provides the (R)-glutamate required for cell wall biosynthesis.</text>
</comment>
<comment type="catalytic activity">
    <reaction evidence="1 8">
        <text>L-glutamate = D-glutamate</text>
        <dbReference type="Rhea" id="RHEA:12813"/>
        <dbReference type="ChEBI" id="CHEBI:29985"/>
        <dbReference type="ChEBI" id="CHEBI:29986"/>
        <dbReference type="EC" id="5.1.1.3"/>
    </reaction>
</comment>
<dbReference type="eggNOG" id="COG0796">
    <property type="taxonomic scope" value="Bacteria"/>
</dbReference>
<dbReference type="UniPathway" id="UPA00219"/>
<dbReference type="GO" id="GO:0071555">
    <property type="term" value="P:cell wall organization"/>
    <property type="evidence" value="ECO:0007669"/>
    <property type="project" value="UniProtKB-KW"/>
</dbReference>
<evidence type="ECO:0000256" key="7">
    <source>
        <dbReference type="ARBA" id="ARBA00070053"/>
    </source>
</evidence>
<dbReference type="InterPro" id="IPR001920">
    <property type="entry name" value="Asp/Glu_race"/>
</dbReference>
<dbReference type="FunFam" id="3.40.50.1860:FF:000002">
    <property type="entry name" value="Glutamate racemase"/>
    <property type="match status" value="1"/>
</dbReference>
<feature type="active site" description="Proton donor/acceptor" evidence="8">
    <location>
        <position position="179"/>
    </location>
</feature>
<feature type="binding site" evidence="8">
    <location>
        <begin position="7"/>
        <end position="8"/>
    </location>
    <ligand>
        <name>substrate</name>
    </ligand>
</feature>
<dbReference type="HAMAP" id="MF_00258">
    <property type="entry name" value="Glu_racemase"/>
    <property type="match status" value="1"/>
</dbReference>
<dbReference type="Pfam" id="PF01177">
    <property type="entry name" value="Asp_Glu_race"/>
    <property type="match status" value="1"/>
</dbReference>
<comment type="similarity">
    <text evidence="8">Belongs to the aspartate/glutamate racemases family.</text>
</comment>
<name>D3SMI3_THEAH</name>
<dbReference type="NCBIfam" id="TIGR00067">
    <property type="entry name" value="glut_race"/>
    <property type="match status" value="1"/>
</dbReference>
<keyword evidence="6 8" id="KW-0961">Cell wall biogenesis/degradation</keyword>
<evidence type="ECO:0000313" key="10">
    <source>
        <dbReference type="Proteomes" id="UP000002043"/>
    </source>
</evidence>
<dbReference type="HOGENOM" id="CLU_052344_0_2_0"/>
<feature type="binding site" evidence="8">
    <location>
        <begin position="39"/>
        <end position="40"/>
    </location>
    <ligand>
        <name>substrate</name>
    </ligand>
</feature>
<dbReference type="GO" id="GO:0008881">
    <property type="term" value="F:glutamate racemase activity"/>
    <property type="evidence" value="ECO:0007669"/>
    <property type="project" value="UniProtKB-UniRule"/>
</dbReference>
<keyword evidence="5 8" id="KW-0413">Isomerase</keyword>
<feature type="binding site" evidence="8">
    <location>
        <begin position="71"/>
        <end position="72"/>
    </location>
    <ligand>
        <name>substrate</name>
    </ligand>
</feature>
<dbReference type="InterPro" id="IPR015942">
    <property type="entry name" value="Asp/Glu/hydantoin_racemase"/>
</dbReference>
<dbReference type="Proteomes" id="UP000002043">
    <property type="component" value="Chromosome"/>
</dbReference>
<evidence type="ECO:0000256" key="8">
    <source>
        <dbReference type="HAMAP-Rule" id="MF_00258"/>
    </source>
</evidence>
<sequence length="255" mass="27974">MKIGVFDSGIGGLTVLKAIRERYPKVDLLYLGDTARVPYGSKSKETVQRYSIECAEFLLGHDVDLVVVACNTASAYALDLLRERLPVEVFGVIEPGVEEALRVCTSGKVGVIGTRGTISSGAYQNLLQKKGVKVLAKACPLFVPLVEEGMVRGPVAELLVEHYLKDLKESGIDTLILGCTHYPLLKDVIQAYMDGTVIVDSAHATARWIERYVKDEGNSSLSLYFTDDSPIIPNMIRLILGEDHPYEVISTLCRL</sequence>
<dbReference type="OrthoDB" id="9801055at2"/>
<dbReference type="PANTHER" id="PTHR21198:SF2">
    <property type="entry name" value="GLUTAMATE RACEMASE"/>
    <property type="match status" value="1"/>
</dbReference>
<gene>
    <name evidence="8" type="primary">murI</name>
    <name evidence="9" type="ordered locus">Thal_1332</name>
</gene>
<keyword evidence="3 8" id="KW-0133">Cell shape</keyword>
<feature type="active site" description="Proton donor/acceptor" evidence="8">
    <location>
        <position position="70"/>
    </location>
</feature>
<comment type="pathway">
    <text evidence="8">Cell wall biogenesis; peptidoglycan biosynthesis.</text>
</comment>
<dbReference type="InterPro" id="IPR018187">
    <property type="entry name" value="Asp/Glu_racemase_AS_1"/>
</dbReference>
<dbReference type="Gene3D" id="3.40.50.1860">
    <property type="match status" value="2"/>
</dbReference>
<evidence type="ECO:0000256" key="5">
    <source>
        <dbReference type="ARBA" id="ARBA00023235"/>
    </source>
</evidence>
<reference evidence="10" key="1">
    <citation type="journal article" date="2010" name="Stand. Genomic Sci.">
        <title>Complete genome sequence of Thermocrinis albus type strain (HI 11/12T).</title>
        <authorList>
            <person name="Wirth R."/>
            <person name="Sikorski J."/>
            <person name="Brambilla E."/>
            <person name="Misra M."/>
            <person name="Lapidus A."/>
            <person name="Copeland A."/>
            <person name="Nolan M."/>
            <person name="Lucas S."/>
            <person name="Chen F."/>
            <person name="Tice H."/>
            <person name="Cheng J.F."/>
            <person name="Han C."/>
            <person name="Detter J.C."/>
            <person name="Tapia R."/>
            <person name="Bruce D."/>
            <person name="Goodwin L."/>
            <person name="Pitluck S."/>
            <person name="Pati A."/>
            <person name="Anderson I."/>
            <person name="Ivanova N."/>
            <person name="Mavromatis K."/>
            <person name="Mikhailova N."/>
            <person name="Chen A."/>
            <person name="Palaniappan K."/>
            <person name="Bilek Y."/>
            <person name="Hader T."/>
            <person name="Land M."/>
            <person name="Hauser L."/>
            <person name="Chang Y.J."/>
            <person name="Jeffries C.D."/>
            <person name="Tindall B.J."/>
            <person name="Rohde M."/>
            <person name="Goker M."/>
            <person name="Bristow J."/>
            <person name="Eisen J.A."/>
            <person name="Markowitz V."/>
            <person name="Hugenholtz P."/>
            <person name="Kyrpides N.C."/>
            <person name="Klenk H.P."/>
        </authorList>
    </citation>
    <scope>NUCLEOTIDE SEQUENCE [LARGE SCALE GENOMIC DNA]</scope>
    <source>
        <strain evidence="10">DSM 14484 / JCM 11386 / HI 11/12</strain>
    </source>
</reference>
<dbReference type="InterPro" id="IPR033134">
    <property type="entry name" value="Asp/Glu_racemase_AS_2"/>
</dbReference>
<dbReference type="AlphaFoldDB" id="D3SMI3"/>
<dbReference type="PROSITE" id="PS00924">
    <property type="entry name" value="ASP_GLU_RACEMASE_2"/>
    <property type="match status" value="1"/>
</dbReference>
<evidence type="ECO:0000256" key="1">
    <source>
        <dbReference type="ARBA" id="ARBA00001602"/>
    </source>
</evidence>
<feature type="binding site" evidence="8">
    <location>
        <begin position="180"/>
        <end position="181"/>
    </location>
    <ligand>
        <name>substrate</name>
    </ligand>
</feature>
<accession>D3SMI3</accession>
<protein>
    <recommendedName>
        <fullName evidence="7 8">Glutamate racemase</fullName>
        <ecNumber evidence="2 8">5.1.1.3</ecNumber>
    </recommendedName>
</protein>
<evidence type="ECO:0000256" key="4">
    <source>
        <dbReference type="ARBA" id="ARBA00022984"/>
    </source>
</evidence>
<keyword evidence="10" id="KW-1185">Reference proteome</keyword>
<dbReference type="KEGG" id="tal:Thal_1332"/>
<organism evidence="9 10">
    <name type="scientific">Thermocrinis albus (strain DSM 14484 / JCM 11386 / HI 11/12)</name>
    <dbReference type="NCBI Taxonomy" id="638303"/>
    <lineage>
        <taxon>Bacteria</taxon>
        <taxon>Pseudomonadati</taxon>
        <taxon>Aquificota</taxon>
        <taxon>Aquificia</taxon>
        <taxon>Aquificales</taxon>
        <taxon>Aquificaceae</taxon>
        <taxon>Thermocrinis</taxon>
    </lineage>
</organism>
<dbReference type="RefSeq" id="WP_012992369.1">
    <property type="nucleotide sequence ID" value="NC_013894.1"/>
</dbReference>
<dbReference type="EMBL" id="CP001931">
    <property type="protein sequence ID" value="ADC89963.1"/>
    <property type="molecule type" value="Genomic_DNA"/>
</dbReference>
<evidence type="ECO:0000256" key="6">
    <source>
        <dbReference type="ARBA" id="ARBA00023316"/>
    </source>
</evidence>
<evidence type="ECO:0000256" key="2">
    <source>
        <dbReference type="ARBA" id="ARBA00013090"/>
    </source>
</evidence>
<dbReference type="GO" id="GO:0009252">
    <property type="term" value="P:peptidoglycan biosynthetic process"/>
    <property type="evidence" value="ECO:0007669"/>
    <property type="project" value="UniProtKB-UniRule"/>
</dbReference>
<keyword evidence="4 8" id="KW-0573">Peptidoglycan synthesis</keyword>
<proteinExistence type="inferred from homology"/>